<dbReference type="STRING" id="278856.A0A212FC69"/>
<dbReference type="AlphaFoldDB" id="A0A212FC69"/>
<feature type="domain" description="Major facilitator superfamily (MFS) profile" evidence="9">
    <location>
        <begin position="118"/>
        <end position="517"/>
    </location>
</feature>
<dbReference type="InterPro" id="IPR001958">
    <property type="entry name" value="Tet-R_TetA/multi-R_MdtG-like"/>
</dbReference>
<keyword evidence="5" id="KW-0532">Neurotransmitter transport</keyword>
<protein>
    <submittedName>
        <fullName evidence="10">Synaptic vesicular amine transporter</fullName>
    </submittedName>
</protein>
<dbReference type="Proteomes" id="UP000007151">
    <property type="component" value="Unassembled WGS sequence"/>
</dbReference>
<feature type="transmembrane region" description="Helical" evidence="8">
    <location>
        <begin position="390"/>
        <end position="410"/>
    </location>
</feature>
<feature type="transmembrane region" description="Helical" evidence="8">
    <location>
        <begin position="359"/>
        <end position="378"/>
    </location>
</feature>
<dbReference type="InterPro" id="IPR050930">
    <property type="entry name" value="MFS_Vesicular_Transporter"/>
</dbReference>
<feature type="transmembrane region" description="Helical" evidence="8">
    <location>
        <begin position="152"/>
        <end position="172"/>
    </location>
</feature>
<dbReference type="GO" id="GO:0016020">
    <property type="term" value="C:membrane"/>
    <property type="evidence" value="ECO:0007669"/>
    <property type="project" value="UniProtKB-SubCell"/>
</dbReference>
<comment type="similarity">
    <text evidence="2">Belongs to the major facilitator superfamily. Vesicular transporter family.</text>
</comment>
<evidence type="ECO:0000256" key="4">
    <source>
        <dbReference type="ARBA" id="ARBA00022692"/>
    </source>
</evidence>
<keyword evidence="4 8" id="KW-0812">Transmembrane</keyword>
<sequence length="1036" mass="116046">MDRLCEDIEQNYHLGPNEIQTVVYGHRNGDTMASSSETIVFDGKLMKTSTQTEELAATWGGRYSRPNSGRLRRAHSWSGGPPEDVPSEIRILRERLVRTQAKLRPGAVRHLSQHQRLTLASLALVDFMSFCSMSIMAPFFPREAAEKGLSETMCGMVFSFYAVVMFLTSPFFGKYLPALGAKFMFTSGMFVAGACNVLFGTLVLIEDNRAFTTLCFIVRGLEALGASAYSTASYVFVVNAFPDNIGSVLGILETFVGLGMSVGPAIGGLLYSIGGFSLPFYSLGVVMVLTVPINYCLLTECDEYVSGSKTASIMRLFKIPSIIITGLVIVIVSNTWAFLDPTLEPHLRQFGLSTKQIGLIFLLFSSLYGVFSPIWGWVADRVHNHWCMMVWGLFLSTVGLLLLGPCPFIPGLSRGLWLDLVALSILGMSVALTLLPTFQGVLTSSIYEGGCPEALATYSAVAGVWSCCYSLGEVLGPALGAALAQRYGFPLCATMCAAACFTMAVVTLTFFSLRESSKWLDDDSTSNSIPYSDTTWSSNQFLRTRSAPEGRGQLENSPLLTPCSCASKTAYYVYGTSPLKQLCLTHNNKENGSASIADIVTNFLKFQYLTNTYIKLRKFYNKYKKNPSNNNEDLYQNYLENEEEAERCEQYEQHERIMESSKNYVKESENSYCSYLDKTIFGPVVMKMNKENIIIKRNNKGIVSKIITLAEDRRPSHEIIKHNLQKVHFYEQSPGCEKIDIFDGCDCRDDITYVRGTVTVSSAGACEETSSKPNDDKDNEKCEGILVRNKFHRKHVIGMGLNRPYQLACDHADHKIFFSFNVGKDDEDSFEIGFIEKGHIKHKVIEGVENGFAIAIDNKDKVVYFGGSNGIYRHHFKTNSSVTKVLSNHDIWDMFFKHHLYFITYPQQHLYKLVHIKNETEIERQKHVHENIYQFAIDGDDDMFITNATGLYLVKNGTTDRIFYEGPKMYRAIEINNKGVAHFSGQNGIFVANKKKHILEKIAHVKNIFGLAFDSEDNIIYSDPHEIVKLVLEDCK</sequence>
<evidence type="ECO:0000256" key="3">
    <source>
        <dbReference type="ARBA" id="ARBA00022448"/>
    </source>
</evidence>
<feature type="transmembrane region" description="Helical" evidence="8">
    <location>
        <begin position="211"/>
        <end position="237"/>
    </location>
</feature>
<dbReference type="KEGG" id="dpl:KGM_204294"/>
<keyword evidence="6 8" id="KW-1133">Transmembrane helix</keyword>
<name>A0A212FC69_DANPL</name>
<feature type="transmembrane region" description="Helical" evidence="8">
    <location>
        <begin position="249"/>
        <end position="274"/>
    </location>
</feature>
<feature type="transmembrane region" description="Helical" evidence="8">
    <location>
        <begin position="416"/>
        <end position="435"/>
    </location>
</feature>
<comment type="subcellular location">
    <subcellularLocation>
        <location evidence="1">Membrane</location>
        <topology evidence="1">Multi-pass membrane protein</topology>
    </subcellularLocation>
</comment>
<dbReference type="InterPro" id="IPR011701">
    <property type="entry name" value="MFS"/>
</dbReference>
<comment type="caution">
    <text evidence="10">The sequence shown here is derived from an EMBL/GenBank/DDBJ whole genome shotgun (WGS) entry which is preliminary data.</text>
</comment>
<dbReference type="Gene3D" id="1.20.1250.20">
    <property type="entry name" value="MFS general substrate transporter like domains"/>
    <property type="match status" value="2"/>
</dbReference>
<keyword evidence="3" id="KW-0813">Transport</keyword>
<accession>A0A212FC69</accession>
<feature type="transmembrane region" description="Helical" evidence="8">
    <location>
        <begin position="280"/>
        <end position="298"/>
    </location>
</feature>
<dbReference type="GO" id="GO:0022857">
    <property type="term" value="F:transmembrane transporter activity"/>
    <property type="evidence" value="ECO:0007669"/>
    <property type="project" value="InterPro"/>
</dbReference>
<evidence type="ECO:0000313" key="11">
    <source>
        <dbReference type="Proteomes" id="UP000007151"/>
    </source>
</evidence>
<dbReference type="InterPro" id="IPR020846">
    <property type="entry name" value="MFS_dom"/>
</dbReference>
<feature type="transmembrane region" description="Helical" evidence="8">
    <location>
        <begin position="184"/>
        <end position="205"/>
    </location>
</feature>
<dbReference type="eggNOG" id="KOG3764">
    <property type="taxonomic scope" value="Eukaryota"/>
</dbReference>
<feature type="transmembrane region" description="Helical" evidence="8">
    <location>
        <begin position="319"/>
        <end position="339"/>
    </location>
</feature>
<gene>
    <name evidence="10" type="ORF">KGM_204294</name>
</gene>
<evidence type="ECO:0000256" key="6">
    <source>
        <dbReference type="ARBA" id="ARBA00022989"/>
    </source>
</evidence>
<proteinExistence type="inferred from homology"/>
<dbReference type="Pfam" id="PF07690">
    <property type="entry name" value="MFS_1"/>
    <property type="match status" value="2"/>
</dbReference>
<evidence type="ECO:0000256" key="7">
    <source>
        <dbReference type="ARBA" id="ARBA00023136"/>
    </source>
</evidence>
<dbReference type="PROSITE" id="PS50850">
    <property type="entry name" value="MFS"/>
    <property type="match status" value="1"/>
</dbReference>
<keyword evidence="11" id="KW-1185">Reference proteome</keyword>
<evidence type="ECO:0000256" key="2">
    <source>
        <dbReference type="ARBA" id="ARBA00006829"/>
    </source>
</evidence>
<dbReference type="InParanoid" id="A0A212FC69"/>
<evidence type="ECO:0000313" key="10">
    <source>
        <dbReference type="EMBL" id="OWR51334.1"/>
    </source>
</evidence>
<dbReference type="PANTHER" id="PTHR23506">
    <property type="entry name" value="GH10249P"/>
    <property type="match status" value="1"/>
</dbReference>
<dbReference type="InterPro" id="IPR036259">
    <property type="entry name" value="MFS_trans_sf"/>
</dbReference>
<dbReference type="EMBL" id="AGBW02009212">
    <property type="protein sequence ID" value="OWR51334.1"/>
    <property type="molecule type" value="Genomic_DNA"/>
</dbReference>
<evidence type="ECO:0000259" key="9">
    <source>
        <dbReference type="PROSITE" id="PS50850"/>
    </source>
</evidence>
<dbReference type="PANTHER" id="PTHR23506:SF28">
    <property type="entry name" value="MFS-TYPE TRANSPORTER SLC18B1-LIKE PROTEIN"/>
    <property type="match status" value="1"/>
</dbReference>
<keyword evidence="7 8" id="KW-0472">Membrane</keyword>
<dbReference type="SUPFAM" id="SSF103473">
    <property type="entry name" value="MFS general substrate transporter"/>
    <property type="match status" value="1"/>
</dbReference>
<feature type="transmembrane region" description="Helical" evidence="8">
    <location>
        <begin position="487"/>
        <end position="511"/>
    </location>
</feature>
<evidence type="ECO:0000256" key="1">
    <source>
        <dbReference type="ARBA" id="ARBA00004141"/>
    </source>
</evidence>
<dbReference type="PRINTS" id="PR01035">
    <property type="entry name" value="TCRTETA"/>
</dbReference>
<dbReference type="SUPFAM" id="SSF101898">
    <property type="entry name" value="NHL repeat"/>
    <property type="match status" value="1"/>
</dbReference>
<reference evidence="10 11" key="1">
    <citation type="journal article" date="2011" name="Cell">
        <title>The monarch butterfly genome yields insights into long-distance migration.</title>
        <authorList>
            <person name="Zhan S."/>
            <person name="Merlin C."/>
            <person name="Boore J.L."/>
            <person name="Reppert S.M."/>
        </authorList>
    </citation>
    <scope>NUCLEOTIDE SEQUENCE [LARGE SCALE GENOMIC DNA]</scope>
    <source>
        <strain evidence="10">F-2</strain>
    </source>
</reference>
<feature type="transmembrane region" description="Helical" evidence="8">
    <location>
        <begin position="119"/>
        <end position="140"/>
    </location>
</feature>
<evidence type="ECO:0000256" key="5">
    <source>
        <dbReference type="ARBA" id="ARBA00022775"/>
    </source>
</evidence>
<evidence type="ECO:0000256" key="8">
    <source>
        <dbReference type="SAM" id="Phobius"/>
    </source>
</evidence>
<organism evidence="10 11">
    <name type="scientific">Danaus plexippus plexippus</name>
    <dbReference type="NCBI Taxonomy" id="278856"/>
    <lineage>
        <taxon>Eukaryota</taxon>
        <taxon>Metazoa</taxon>
        <taxon>Ecdysozoa</taxon>
        <taxon>Arthropoda</taxon>
        <taxon>Hexapoda</taxon>
        <taxon>Insecta</taxon>
        <taxon>Pterygota</taxon>
        <taxon>Neoptera</taxon>
        <taxon>Endopterygota</taxon>
        <taxon>Lepidoptera</taxon>
        <taxon>Glossata</taxon>
        <taxon>Ditrysia</taxon>
        <taxon>Papilionoidea</taxon>
        <taxon>Nymphalidae</taxon>
        <taxon>Danainae</taxon>
        <taxon>Danaini</taxon>
        <taxon>Danaina</taxon>
        <taxon>Danaus</taxon>
        <taxon>Danaus</taxon>
    </lineage>
</organism>